<evidence type="ECO:0000256" key="3">
    <source>
        <dbReference type="SAM" id="SignalP"/>
    </source>
</evidence>
<organism evidence="5 6">
    <name type="scientific">Ignelater luminosus</name>
    <name type="common">Cucubano</name>
    <name type="synonym">Pyrophorus luminosus</name>
    <dbReference type="NCBI Taxonomy" id="2038154"/>
    <lineage>
        <taxon>Eukaryota</taxon>
        <taxon>Metazoa</taxon>
        <taxon>Ecdysozoa</taxon>
        <taxon>Arthropoda</taxon>
        <taxon>Hexapoda</taxon>
        <taxon>Insecta</taxon>
        <taxon>Pterygota</taxon>
        <taxon>Neoptera</taxon>
        <taxon>Endopterygota</taxon>
        <taxon>Coleoptera</taxon>
        <taxon>Polyphaga</taxon>
        <taxon>Elateriformia</taxon>
        <taxon>Elateroidea</taxon>
        <taxon>Elateridae</taxon>
        <taxon>Agrypninae</taxon>
        <taxon>Pyrophorini</taxon>
        <taxon>Ignelater</taxon>
    </lineage>
</organism>
<reference evidence="5" key="1">
    <citation type="submission" date="2019-08" db="EMBL/GenBank/DDBJ databases">
        <title>The genome of the North American firefly Photinus pyralis.</title>
        <authorList>
            <consortium name="Photinus pyralis genome working group"/>
            <person name="Fallon T.R."/>
            <person name="Sander Lower S.E."/>
            <person name="Weng J.-K."/>
        </authorList>
    </citation>
    <scope>NUCLEOTIDE SEQUENCE</scope>
    <source>
        <strain evidence="5">TRF0915ILg1</strain>
        <tissue evidence="5">Whole body</tissue>
    </source>
</reference>
<dbReference type="Proteomes" id="UP000801492">
    <property type="component" value="Unassembled WGS sequence"/>
</dbReference>
<dbReference type="EMBL" id="VTPC01060240">
    <property type="protein sequence ID" value="KAF2889944.1"/>
    <property type="molecule type" value="Genomic_DNA"/>
</dbReference>
<dbReference type="InterPro" id="IPR029277">
    <property type="entry name" value="SVWC_dom"/>
</dbReference>
<evidence type="ECO:0000256" key="2">
    <source>
        <dbReference type="ARBA" id="ARBA00022525"/>
    </source>
</evidence>
<evidence type="ECO:0000313" key="6">
    <source>
        <dbReference type="Proteomes" id="UP000801492"/>
    </source>
</evidence>
<comment type="caution">
    <text evidence="5">The sequence shown here is derived from an EMBL/GenBank/DDBJ whole genome shotgun (WGS) entry which is preliminary data.</text>
</comment>
<dbReference type="AlphaFoldDB" id="A0A8K0CM42"/>
<sequence length="106" mass="11831">MFRVLILIVAVSATVITCLPMVNDEKTLDKPGYCHFRDFYIKEGEQKPAPIGECSIIKCVIGQPNLINITISPCDLPTIRPGCCLSMYDYTKQYPACCPQEVCLLN</sequence>
<evidence type="ECO:0000256" key="1">
    <source>
        <dbReference type="ARBA" id="ARBA00004613"/>
    </source>
</evidence>
<protein>
    <recommendedName>
        <fullName evidence="4">Single domain-containing protein</fullName>
    </recommendedName>
</protein>
<keyword evidence="2" id="KW-0964">Secreted</keyword>
<feature type="signal peptide" evidence="3">
    <location>
        <begin position="1"/>
        <end position="18"/>
    </location>
</feature>
<comment type="subcellular location">
    <subcellularLocation>
        <location evidence="1">Secreted</location>
    </subcellularLocation>
</comment>
<feature type="chain" id="PRO_5035463750" description="Single domain-containing protein" evidence="3">
    <location>
        <begin position="19"/>
        <end position="106"/>
    </location>
</feature>
<proteinExistence type="predicted"/>
<feature type="domain" description="Single" evidence="4">
    <location>
        <begin position="34"/>
        <end position="103"/>
    </location>
</feature>
<dbReference type="GO" id="GO:0005576">
    <property type="term" value="C:extracellular region"/>
    <property type="evidence" value="ECO:0007669"/>
    <property type="project" value="UniProtKB-SubCell"/>
</dbReference>
<keyword evidence="6" id="KW-1185">Reference proteome</keyword>
<keyword evidence="3" id="KW-0732">Signal</keyword>
<gene>
    <name evidence="5" type="ORF">ILUMI_16229</name>
</gene>
<dbReference type="Pfam" id="PF15430">
    <property type="entry name" value="SVWC"/>
    <property type="match status" value="1"/>
</dbReference>
<accession>A0A8K0CM42</accession>
<name>A0A8K0CM42_IGNLU</name>
<evidence type="ECO:0000259" key="4">
    <source>
        <dbReference type="Pfam" id="PF15430"/>
    </source>
</evidence>
<evidence type="ECO:0000313" key="5">
    <source>
        <dbReference type="EMBL" id="KAF2889944.1"/>
    </source>
</evidence>
<dbReference type="OrthoDB" id="6744323at2759"/>